<feature type="transmembrane region" description="Helical" evidence="8">
    <location>
        <begin position="127"/>
        <end position="144"/>
    </location>
</feature>
<evidence type="ECO:0000256" key="4">
    <source>
        <dbReference type="ARBA" id="ARBA00022692"/>
    </source>
</evidence>
<keyword evidence="5 8" id="KW-1133">Transmembrane helix</keyword>
<evidence type="ECO:0000256" key="3">
    <source>
        <dbReference type="ARBA" id="ARBA00022679"/>
    </source>
</evidence>
<evidence type="ECO:0000313" key="9">
    <source>
        <dbReference type="EMBL" id="THJ65475.1"/>
    </source>
</evidence>
<organism evidence="9 10">
    <name type="scientific">Arthrobacter echini</name>
    <dbReference type="NCBI Taxonomy" id="1529066"/>
    <lineage>
        <taxon>Bacteria</taxon>
        <taxon>Bacillati</taxon>
        <taxon>Actinomycetota</taxon>
        <taxon>Actinomycetes</taxon>
        <taxon>Micrococcales</taxon>
        <taxon>Micrococcaceae</taxon>
        <taxon>Arthrobacter</taxon>
    </lineage>
</organism>
<dbReference type="OrthoDB" id="9774600at2"/>
<evidence type="ECO:0000256" key="2">
    <source>
        <dbReference type="ARBA" id="ARBA00022475"/>
    </source>
</evidence>
<accession>A0A4S5E266</accession>
<dbReference type="EMBL" id="SSWH01000011">
    <property type="protein sequence ID" value="THJ65475.1"/>
    <property type="molecule type" value="Genomic_DNA"/>
</dbReference>
<protein>
    <submittedName>
        <fullName evidence="9">DUF2029 domain-containing protein</fullName>
    </submittedName>
</protein>
<evidence type="ECO:0000256" key="1">
    <source>
        <dbReference type="ARBA" id="ARBA00004651"/>
    </source>
</evidence>
<dbReference type="Pfam" id="PF09594">
    <property type="entry name" value="GT87"/>
    <property type="match status" value="1"/>
</dbReference>
<keyword evidence="6 8" id="KW-0472">Membrane</keyword>
<keyword evidence="2" id="KW-1003">Cell membrane</keyword>
<evidence type="ECO:0000313" key="10">
    <source>
        <dbReference type="Proteomes" id="UP000305233"/>
    </source>
</evidence>
<evidence type="ECO:0000256" key="5">
    <source>
        <dbReference type="ARBA" id="ARBA00022989"/>
    </source>
</evidence>
<dbReference type="AlphaFoldDB" id="A0A4S5E266"/>
<dbReference type="GO" id="GO:0005886">
    <property type="term" value="C:plasma membrane"/>
    <property type="evidence" value="ECO:0007669"/>
    <property type="project" value="UniProtKB-SubCell"/>
</dbReference>
<feature type="transmembrane region" description="Helical" evidence="8">
    <location>
        <begin position="75"/>
        <end position="106"/>
    </location>
</feature>
<comment type="similarity">
    <text evidence="7">Belongs to the glycosyltransferase 87 family.</text>
</comment>
<evidence type="ECO:0000256" key="8">
    <source>
        <dbReference type="SAM" id="Phobius"/>
    </source>
</evidence>
<keyword evidence="4 8" id="KW-0812">Transmembrane</keyword>
<feature type="transmembrane region" description="Helical" evidence="8">
    <location>
        <begin position="12"/>
        <end position="30"/>
    </location>
</feature>
<comment type="caution">
    <text evidence="9">The sequence shown here is derived from an EMBL/GenBank/DDBJ whole genome shotgun (WGS) entry which is preliminary data.</text>
</comment>
<keyword evidence="3" id="KW-0808">Transferase</keyword>
<name>A0A4S5E266_9MICC</name>
<feature type="transmembrane region" description="Helical" evidence="8">
    <location>
        <begin position="150"/>
        <end position="168"/>
    </location>
</feature>
<comment type="subcellular location">
    <subcellularLocation>
        <location evidence="1">Cell membrane</location>
        <topology evidence="1">Multi-pass membrane protein</topology>
    </subcellularLocation>
</comment>
<dbReference type="Proteomes" id="UP000305233">
    <property type="component" value="Unassembled WGS sequence"/>
</dbReference>
<keyword evidence="10" id="KW-1185">Reference proteome</keyword>
<proteinExistence type="inferred from homology"/>
<reference evidence="9 10" key="1">
    <citation type="submission" date="2019-04" db="EMBL/GenBank/DDBJ databases">
        <authorList>
            <person name="Liu Q."/>
            <person name="Xin Y.-H."/>
        </authorList>
    </citation>
    <scope>NUCLEOTIDE SEQUENCE [LARGE SCALE GENOMIC DNA]</scope>
    <source>
        <strain evidence="9 10">AM23</strain>
    </source>
</reference>
<dbReference type="InterPro" id="IPR018584">
    <property type="entry name" value="GT87"/>
</dbReference>
<gene>
    <name evidence="9" type="ORF">E8P82_12035</name>
</gene>
<dbReference type="GO" id="GO:0016758">
    <property type="term" value="F:hexosyltransferase activity"/>
    <property type="evidence" value="ECO:0007669"/>
    <property type="project" value="InterPro"/>
</dbReference>
<evidence type="ECO:0000256" key="7">
    <source>
        <dbReference type="ARBA" id="ARBA00024033"/>
    </source>
</evidence>
<evidence type="ECO:0000256" key="6">
    <source>
        <dbReference type="ARBA" id="ARBA00023136"/>
    </source>
</evidence>
<sequence>MSFRFPLLHSRLTLVLVVAACALVWWISFIHSLDFNVYRAGAGAYLGLEGSTGLYDRELWHVAGSSWLPFTYPPFAVLFFLPYAVIPAGVGAVLHTGVLIVSMLVVGHLVITRTPRLNAFLRQQSSWRHAALVGAMVFLVGFSGPWREGISFGQINAVLMAVILLDLLRTTGRILP</sequence>